<evidence type="ECO:0000256" key="1">
    <source>
        <dbReference type="SAM" id="Coils"/>
    </source>
</evidence>
<dbReference type="Proteomes" id="UP001365128">
    <property type="component" value="Unassembled WGS sequence"/>
</dbReference>
<dbReference type="SUPFAM" id="SSF90257">
    <property type="entry name" value="Myosin rod fragments"/>
    <property type="match status" value="2"/>
</dbReference>
<evidence type="ECO:0000313" key="4">
    <source>
        <dbReference type="Proteomes" id="UP001365128"/>
    </source>
</evidence>
<gene>
    <name evidence="3" type="ORF">IWX46DRAFT_390322</name>
</gene>
<name>A0ABR1MMA4_9PEZI</name>
<feature type="region of interest" description="Disordered" evidence="2">
    <location>
        <begin position="408"/>
        <end position="475"/>
    </location>
</feature>
<dbReference type="EMBL" id="JBBPDW010000006">
    <property type="protein sequence ID" value="KAK7551623.1"/>
    <property type="molecule type" value="Genomic_DNA"/>
</dbReference>
<dbReference type="Gene3D" id="1.20.5.340">
    <property type="match status" value="1"/>
</dbReference>
<accession>A0ABR1MMA4</accession>
<feature type="coiled-coil region" evidence="1">
    <location>
        <begin position="321"/>
        <end position="397"/>
    </location>
</feature>
<feature type="compositionally biased region" description="Polar residues" evidence="2">
    <location>
        <begin position="459"/>
        <end position="475"/>
    </location>
</feature>
<keyword evidence="1" id="KW-0175">Coiled coil</keyword>
<reference evidence="3 4" key="1">
    <citation type="submission" date="2024-04" db="EMBL/GenBank/DDBJ databases">
        <title>Phyllosticta paracitricarpa is synonymous to the EU quarantine fungus P. citricarpa based on phylogenomic analyses.</title>
        <authorList>
            <consortium name="Lawrence Berkeley National Laboratory"/>
            <person name="Van Ingen-Buijs V.A."/>
            <person name="Van Westerhoven A.C."/>
            <person name="Haridas S."/>
            <person name="Skiadas P."/>
            <person name="Martin F."/>
            <person name="Groenewald J.Z."/>
            <person name="Crous P.W."/>
            <person name="Seidl M.F."/>
        </authorList>
    </citation>
    <scope>NUCLEOTIDE SEQUENCE [LARGE SCALE GENOMIC DNA]</scope>
    <source>
        <strain evidence="3 4">CBS 122670</strain>
    </source>
</reference>
<feature type="coiled-coil region" evidence="1">
    <location>
        <begin position="236"/>
        <end position="284"/>
    </location>
</feature>
<protein>
    <submittedName>
        <fullName evidence="3">Myosin tail</fullName>
    </submittedName>
</protein>
<proteinExistence type="predicted"/>
<organism evidence="3 4">
    <name type="scientific">Phyllosticta citricarpa</name>
    <dbReference type="NCBI Taxonomy" id="55181"/>
    <lineage>
        <taxon>Eukaryota</taxon>
        <taxon>Fungi</taxon>
        <taxon>Dikarya</taxon>
        <taxon>Ascomycota</taxon>
        <taxon>Pezizomycotina</taxon>
        <taxon>Dothideomycetes</taxon>
        <taxon>Dothideomycetes incertae sedis</taxon>
        <taxon>Botryosphaeriales</taxon>
        <taxon>Phyllostictaceae</taxon>
        <taxon>Phyllosticta</taxon>
    </lineage>
</organism>
<sequence>MAERKQMDGLIEDLQTQAQKYEERIEDLSADLEGALQAKKRLQNELEDYRNQRAMDIEDTETNMEQTRKKYQAELSSVTQELEFERQNVIRVREENGRLHEEIEELRSKWDDEVLNSSTWAKEKARLEITLQDLSNSRDEAVNAHNEAQSKIVSLLSQVRTIRTSVDDVAAERDSALLEKKSLEARLADAAHRLEELVHSESPSLRNAAEMDRELLELKSGLAQQEDIAAAAVGKMRRAEALTQELQKDIVAEREANVQLHKEKGSLEKKAKDLQLRLIDLETKGFSSASQDVKYLHGRIQELEKSLEEAHAVRSSESRAARSIDRTVKDLQNQIDRREKQSSMLSDDLQKARDKIQSLLSSIDELQTSDSAHQLAAKRAERELSQVREEKLRVERELEGWKGLRMERRSQLGVPTPDRAGGSDAGGSRRDSYAEMLSELQPPPHLKGLGGLGSAAGSFRSSMRKLSNGTRNSFL</sequence>
<evidence type="ECO:0000256" key="2">
    <source>
        <dbReference type="SAM" id="MobiDB-lite"/>
    </source>
</evidence>
<comment type="caution">
    <text evidence="3">The sequence shown here is derived from an EMBL/GenBank/DDBJ whole genome shotgun (WGS) entry which is preliminary data.</text>
</comment>
<keyword evidence="4" id="KW-1185">Reference proteome</keyword>
<feature type="coiled-coil region" evidence="1">
    <location>
        <begin position="4"/>
        <end position="200"/>
    </location>
</feature>
<evidence type="ECO:0000313" key="3">
    <source>
        <dbReference type="EMBL" id="KAK7551623.1"/>
    </source>
</evidence>